<dbReference type="GO" id="GO:0016339">
    <property type="term" value="P:calcium-dependent cell-cell adhesion via plasma membrane cell adhesion molecules"/>
    <property type="evidence" value="ECO:0007669"/>
    <property type="project" value="TreeGrafter"/>
</dbReference>
<dbReference type="Proteomes" id="UP000545329">
    <property type="component" value="Unassembled WGS sequence"/>
</dbReference>
<feature type="region of interest" description="Disordered" evidence="16">
    <location>
        <begin position="753"/>
        <end position="774"/>
    </location>
</feature>
<dbReference type="GO" id="GO:0007156">
    <property type="term" value="P:homophilic cell adhesion via plasma membrane adhesion molecules"/>
    <property type="evidence" value="ECO:0007669"/>
    <property type="project" value="InterPro"/>
</dbReference>
<comment type="caution">
    <text evidence="19">The sequence shown here is derived from an EMBL/GenBank/DDBJ whole genome shotgun (WGS) entry which is preliminary data.</text>
</comment>
<feature type="domain" description="Cadherin" evidence="18">
    <location>
        <begin position="496"/>
        <end position="618"/>
    </location>
</feature>
<dbReference type="Pfam" id="PF01049">
    <property type="entry name" value="CADH_Y-type_LIR"/>
    <property type="match status" value="1"/>
</dbReference>
<dbReference type="GO" id="GO:0000902">
    <property type="term" value="P:cell morphogenesis"/>
    <property type="evidence" value="ECO:0007669"/>
    <property type="project" value="TreeGrafter"/>
</dbReference>
<evidence type="ECO:0000256" key="1">
    <source>
        <dbReference type="ARBA" id="ARBA00004251"/>
    </source>
</evidence>
<evidence type="ECO:0000256" key="5">
    <source>
        <dbReference type="ARBA" id="ARBA00022723"/>
    </source>
</evidence>
<feature type="domain" description="Cadherin" evidence="18">
    <location>
        <begin position="277"/>
        <end position="391"/>
    </location>
</feature>
<dbReference type="InterPro" id="IPR020894">
    <property type="entry name" value="Cadherin_CS"/>
</dbReference>
<organism evidence="19 20">
    <name type="scientific">Erpornis zantholeuca</name>
    <dbReference type="NCBI Taxonomy" id="1112836"/>
    <lineage>
        <taxon>Eukaryota</taxon>
        <taxon>Metazoa</taxon>
        <taxon>Chordata</taxon>
        <taxon>Craniata</taxon>
        <taxon>Vertebrata</taxon>
        <taxon>Euteleostomi</taxon>
        <taxon>Archelosauria</taxon>
        <taxon>Archosauria</taxon>
        <taxon>Dinosauria</taxon>
        <taxon>Saurischia</taxon>
        <taxon>Theropoda</taxon>
        <taxon>Coelurosauria</taxon>
        <taxon>Aves</taxon>
        <taxon>Neognathae</taxon>
        <taxon>Neoaves</taxon>
        <taxon>Telluraves</taxon>
        <taxon>Australaves</taxon>
        <taxon>Passeriformes</taxon>
        <taxon>Sylvioidea</taxon>
        <taxon>Timaliidae</taxon>
        <taxon>Erpornis</taxon>
    </lineage>
</organism>
<evidence type="ECO:0000256" key="16">
    <source>
        <dbReference type="SAM" id="MobiDB-lite"/>
    </source>
</evidence>
<dbReference type="GO" id="GO:0045296">
    <property type="term" value="F:cadherin binding"/>
    <property type="evidence" value="ECO:0007669"/>
    <property type="project" value="TreeGrafter"/>
</dbReference>
<dbReference type="SMART" id="SM00112">
    <property type="entry name" value="CA"/>
    <property type="match status" value="5"/>
</dbReference>
<dbReference type="AlphaFoldDB" id="A0A7L2X7R5"/>
<dbReference type="FunFam" id="2.60.40.60:FF:000009">
    <property type="entry name" value="Cadherin 24"/>
    <property type="match status" value="1"/>
</dbReference>
<dbReference type="PROSITE" id="PS00232">
    <property type="entry name" value="CADHERIN_1"/>
    <property type="match status" value="2"/>
</dbReference>
<dbReference type="SUPFAM" id="SSF49313">
    <property type="entry name" value="Cadherin-like"/>
    <property type="match status" value="5"/>
</dbReference>
<dbReference type="FunFam" id="2.60.40.60:FF:000012">
    <property type="entry name" value="Cadherin 24"/>
    <property type="match status" value="1"/>
</dbReference>
<feature type="compositionally biased region" description="Low complexity" evidence="16">
    <location>
        <begin position="753"/>
        <end position="770"/>
    </location>
</feature>
<name>A0A7L2X7R5_9PASS</name>
<evidence type="ECO:0000256" key="11">
    <source>
        <dbReference type="ARBA" id="ARBA00023136"/>
    </source>
</evidence>
<keyword evidence="6" id="KW-0732">Signal</keyword>
<feature type="non-terminal residue" evidence="19">
    <location>
        <position position="799"/>
    </location>
</feature>
<dbReference type="PANTHER" id="PTHR24027:SF273">
    <property type="entry name" value="CADHERIN-8"/>
    <property type="match status" value="1"/>
</dbReference>
<evidence type="ECO:0000259" key="18">
    <source>
        <dbReference type="PROSITE" id="PS50268"/>
    </source>
</evidence>
<dbReference type="InterPro" id="IPR000233">
    <property type="entry name" value="Cadherin_Y-type_LIR"/>
</dbReference>
<keyword evidence="3" id="KW-0165">Cleavage on pair of basic residues</keyword>
<comment type="subcellular location">
    <subcellularLocation>
        <location evidence="1 14">Cell membrane</location>
        <topology evidence="1 14">Single-pass type I membrane protein</topology>
    </subcellularLocation>
</comment>
<feature type="transmembrane region" description="Helical" evidence="17">
    <location>
        <begin position="613"/>
        <end position="642"/>
    </location>
</feature>
<dbReference type="EMBL" id="VZTN01005256">
    <property type="protein sequence ID" value="NXS79062.1"/>
    <property type="molecule type" value="Genomic_DNA"/>
</dbReference>
<evidence type="ECO:0000256" key="14">
    <source>
        <dbReference type="RuleBase" id="RU003318"/>
    </source>
</evidence>
<dbReference type="Gene3D" id="4.10.900.10">
    <property type="entry name" value="TCF3-CBD (Catenin binding domain)"/>
    <property type="match status" value="1"/>
</dbReference>
<dbReference type="FunFam" id="2.60.40.60:FF:000017">
    <property type="entry name" value="Cadherin 24"/>
    <property type="match status" value="1"/>
</dbReference>
<feature type="non-terminal residue" evidence="19">
    <location>
        <position position="1"/>
    </location>
</feature>
<keyword evidence="4 14" id="KW-0812">Transmembrane</keyword>
<dbReference type="GO" id="GO:0016477">
    <property type="term" value="P:cell migration"/>
    <property type="evidence" value="ECO:0007669"/>
    <property type="project" value="TreeGrafter"/>
</dbReference>
<dbReference type="FunFam" id="4.10.900.10:FF:000001">
    <property type="entry name" value="Cadherin 2"/>
    <property type="match status" value="1"/>
</dbReference>
<evidence type="ECO:0000313" key="19">
    <source>
        <dbReference type="EMBL" id="NXS79062.1"/>
    </source>
</evidence>
<keyword evidence="11 17" id="KW-0472">Membrane</keyword>
<keyword evidence="5" id="KW-0479">Metal-binding</keyword>
<keyword evidence="12" id="KW-0325">Glycoprotein</keyword>
<evidence type="ECO:0000256" key="7">
    <source>
        <dbReference type="ARBA" id="ARBA00022737"/>
    </source>
</evidence>
<evidence type="ECO:0000256" key="3">
    <source>
        <dbReference type="ARBA" id="ARBA00022685"/>
    </source>
</evidence>
<evidence type="ECO:0000256" key="10">
    <source>
        <dbReference type="ARBA" id="ARBA00022989"/>
    </source>
</evidence>
<keyword evidence="2" id="KW-1003">Cell membrane</keyword>
<dbReference type="GO" id="GO:0044331">
    <property type="term" value="P:cell-cell adhesion mediated by cadherin"/>
    <property type="evidence" value="ECO:0007669"/>
    <property type="project" value="TreeGrafter"/>
</dbReference>
<dbReference type="PANTHER" id="PTHR24027">
    <property type="entry name" value="CADHERIN-23"/>
    <property type="match status" value="1"/>
</dbReference>
<dbReference type="GO" id="GO:0005509">
    <property type="term" value="F:calcium ion binding"/>
    <property type="evidence" value="ECO:0007669"/>
    <property type="project" value="UniProtKB-UniRule"/>
</dbReference>
<sequence length="799" mass="88278">MPERLTEMLMDTWTPLIILWITVLPSIYMAPMNQSQVLPSGSSTGLKRLNEEQRVLHRSKRGWVWNQMFVLEEFSGPEPILVGRLHTDLDPGSSKIKYILSGDGAGTIFVINDKTGDIHAMKRLDREEKAEYTLTAQAVDRDTNQPLEPPSEFIIKVQDINDNAPEFVEGPYHATVPEMSVVGTFVTKVTATDADDPVYGNSAKLVYSILEGQPYFSIEPHTAIIKTALPNMDREAKEEYFVVIQAKDMGGHMGGLSGTTTVTITLTDVNDNPPKFAQSLYHFSVMEDVALGEPIGRVKANDLDIGENAKSSYDIIEGDGMDIFEITTDAQTQDGIVRVRKPLDFETKKSYTLKVEAANIHIDPRFLSGGPFKDTATVKITVEDADEPPVFSSPTYLLEVHENAALNSVLGQVTAHDPDVSSSPIRFSIDRHTDLERQFNINAEDGKITLATPLDRETSTWHNITIVATETRNHSQVSRVPVAIKVLDVNDNAPEFASEHEAFLCENGKPGQVIQIVSAIDKDDPKNGHYFLYSLLPEMVNNPNFTIKKNEDNTLSILAKHSGFSRQKQEVYLLPIVISDSGTPPMSSTSTLTIRVCGCSSDGIVQSCNVEAYVLPIGLSMGALIAILACIILLLVIVVLFVTLRRHKNEPLIIKDDEDVRENIIRYDDEGGGEEDTEAFDIATLQNPDGINGFLPRKDIKPDLQFMPRQGLAPVPNGVDVDEFINVRLHEADNDPTAPPYDSIQIYGYEGKGSAAGSLSSLESSTSDSDQNFDYLSEWGPRFKRLGELYSVGESDKET</sequence>
<dbReference type="GO" id="GO:0008013">
    <property type="term" value="F:beta-catenin binding"/>
    <property type="evidence" value="ECO:0007669"/>
    <property type="project" value="TreeGrafter"/>
</dbReference>
<evidence type="ECO:0000256" key="4">
    <source>
        <dbReference type="ARBA" id="ARBA00022692"/>
    </source>
</evidence>
<feature type="domain" description="Cadherin" evidence="18">
    <location>
        <begin position="168"/>
        <end position="276"/>
    </location>
</feature>
<dbReference type="PRINTS" id="PR00205">
    <property type="entry name" value="CADHERIN"/>
</dbReference>
<dbReference type="CDD" id="cd11304">
    <property type="entry name" value="Cadherin_repeat"/>
    <property type="match status" value="5"/>
</dbReference>
<dbReference type="GO" id="GO:0007043">
    <property type="term" value="P:cell-cell junction assembly"/>
    <property type="evidence" value="ECO:0007669"/>
    <property type="project" value="TreeGrafter"/>
</dbReference>
<dbReference type="FunFam" id="2.60.40.60:FF:000014">
    <property type="entry name" value="Cadherin 8"/>
    <property type="match status" value="1"/>
</dbReference>
<dbReference type="GO" id="GO:0016342">
    <property type="term" value="C:catenin complex"/>
    <property type="evidence" value="ECO:0007669"/>
    <property type="project" value="TreeGrafter"/>
</dbReference>
<dbReference type="InterPro" id="IPR027397">
    <property type="entry name" value="Catenin-bd_sf"/>
</dbReference>
<dbReference type="GO" id="GO:0043679">
    <property type="term" value="C:axon terminus"/>
    <property type="evidence" value="ECO:0007669"/>
    <property type="project" value="TreeGrafter"/>
</dbReference>
<dbReference type="GO" id="GO:0005912">
    <property type="term" value="C:adherens junction"/>
    <property type="evidence" value="ECO:0007669"/>
    <property type="project" value="TreeGrafter"/>
</dbReference>
<dbReference type="OrthoDB" id="8188793at2759"/>
<dbReference type="InterPro" id="IPR039808">
    <property type="entry name" value="Cadherin"/>
</dbReference>
<keyword evidence="9 14" id="KW-0130">Cell adhesion</keyword>
<dbReference type="InterPro" id="IPR002126">
    <property type="entry name" value="Cadherin-like_dom"/>
</dbReference>
<dbReference type="GO" id="GO:0043083">
    <property type="term" value="C:synaptic cleft"/>
    <property type="evidence" value="ECO:0007669"/>
    <property type="project" value="TreeGrafter"/>
</dbReference>
<reference evidence="19 20" key="1">
    <citation type="submission" date="2019-09" db="EMBL/GenBank/DDBJ databases">
        <title>Bird 10,000 Genomes (B10K) Project - Family phase.</title>
        <authorList>
            <person name="Zhang G."/>
        </authorList>
    </citation>
    <scope>NUCLEOTIDE SEQUENCE [LARGE SCALE GENOMIC DNA]</scope>
    <source>
        <strain evidence="19">B10K-DU-002-58</strain>
        <tissue evidence="19">Muscle</tissue>
    </source>
</reference>
<keyword evidence="7" id="KW-0677">Repeat</keyword>
<keyword evidence="8 13" id="KW-0106">Calcium</keyword>
<evidence type="ECO:0000256" key="6">
    <source>
        <dbReference type="ARBA" id="ARBA00022729"/>
    </source>
</evidence>
<comment type="function">
    <text evidence="15">Cadherins are calcium-dependent cell adhesion proteins.</text>
</comment>
<evidence type="ECO:0000256" key="2">
    <source>
        <dbReference type="ARBA" id="ARBA00022475"/>
    </source>
</evidence>
<dbReference type="PROSITE" id="PS50268">
    <property type="entry name" value="CADHERIN_2"/>
    <property type="match status" value="5"/>
</dbReference>
<keyword evidence="20" id="KW-1185">Reference proteome</keyword>
<keyword evidence="10 17" id="KW-1133">Transmembrane helix</keyword>
<feature type="domain" description="Cadherin" evidence="18">
    <location>
        <begin position="87"/>
        <end position="167"/>
    </location>
</feature>
<evidence type="ECO:0000313" key="20">
    <source>
        <dbReference type="Proteomes" id="UP000545329"/>
    </source>
</evidence>
<evidence type="ECO:0000256" key="17">
    <source>
        <dbReference type="SAM" id="Phobius"/>
    </source>
</evidence>
<accession>A0A7L2X7R5</accession>
<evidence type="ECO:0000256" key="15">
    <source>
        <dbReference type="RuleBase" id="RU004357"/>
    </source>
</evidence>
<evidence type="ECO:0000256" key="8">
    <source>
        <dbReference type="ARBA" id="ARBA00022837"/>
    </source>
</evidence>
<dbReference type="FunFam" id="2.60.40.60:FF:000008">
    <property type="entry name" value="Cadherin 24"/>
    <property type="match status" value="1"/>
</dbReference>
<evidence type="ECO:0000256" key="12">
    <source>
        <dbReference type="ARBA" id="ARBA00023180"/>
    </source>
</evidence>
<evidence type="ECO:0000256" key="9">
    <source>
        <dbReference type="ARBA" id="ARBA00022889"/>
    </source>
</evidence>
<gene>
    <name evidence="19" type="primary">Cdh8</name>
    <name evidence="19" type="ORF">ERPZAN_R10414</name>
</gene>
<feature type="domain" description="Cadherin" evidence="18">
    <location>
        <begin position="392"/>
        <end position="496"/>
    </location>
</feature>
<dbReference type="Gene3D" id="2.60.40.60">
    <property type="entry name" value="Cadherins"/>
    <property type="match status" value="5"/>
</dbReference>
<dbReference type="InterPro" id="IPR015919">
    <property type="entry name" value="Cadherin-like_sf"/>
</dbReference>
<protein>
    <submittedName>
        <fullName evidence="19">CADH8 protein</fullName>
    </submittedName>
</protein>
<proteinExistence type="predicted"/>
<dbReference type="Pfam" id="PF00028">
    <property type="entry name" value="Cadherin"/>
    <property type="match status" value="5"/>
</dbReference>
<dbReference type="GO" id="GO:0034332">
    <property type="term" value="P:adherens junction organization"/>
    <property type="evidence" value="ECO:0007669"/>
    <property type="project" value="TreeGrafter"/>
</dbReference>
<evidence type="ECO:0000256" key="13">
    <source>
        <dbReference type="PROSITE-ProRule" id="PRU00043"/>
    </source>
</evidence>